<dbReference type="EMBL" id="BARW01000199">
    <property type="protein sequence ID" value="GAI60893.1"/>
    <property type="molecule type" value="Genomic_DNA"/>
</dbReference>
<organism evidence="2">
    <name type="scientific">marine sediment metagenome</name>
    <dbReference type="NCBI Taxonomy" id="412755"/>
    <lineage>
        <taxon>unclassified sequences</taxon>
        <taxon>metagenomes</taxon>
        <taxon>ecological metagenomes</taxon>
    </lineage>
</organism>
<gene>
    <name evidence="2" type="ORF">S12H4_01113</name>
</gene>
<protein>
    <submittedName>
        <fullName evidence="2">Uncharacterized protein</fullName>
    </submittedName>
</protein>
<feature type="transmembrane region" description="Helical" evidence="1">
    <location>
        <begin position="189"/>
        <end position="207"/>
    </location>
</feature>
<reference evidence="2" key="1">
    <citation type="journal article" date="2014" name="Front. Microbiol.">
        <title>High frequency of phylogenetically diverse reductive dehalogenase-homologous genes in deep subseafloor sedimentary metagenomes.</title>
        <authorList>
            <person name="Kawai M."/>
            <person name="Futagami T."/>
            <person name="Toyoda A."/>
            <person name="Takaki Y."/>
            <person name="Nishi S."/>
            <person name="Hori S."/>
            <person name="Arai W."/>
            <person name="Tsubouchi T."/>
            <person name="Morono Y."/>
            <person name="Uchiyama I."/>
            <person name="Ito T."/>
            <person name="Fujiyama A."/>
            <person name="Inagaki F."/>
            <person name="Takami H."/>
        </authorList>
    </citation>
    <scope>NUCLEOTIDE SEQUENCE</scope>
    <source>
        <strain evidence="2">Expedition CK06-06</strain>
    </source>
</reference>
<evidence type="ECO:0000256" key="1">
    <source>
        <dbReference type="SAM" id="Phobius"/>
    </source>
</evidence>
<proteinExistence type="predicted"/>
<keyword evidence="1" id="KW-0812">Transmembrane</keyword>
<sequence length="217" mass="25018">MNLIQNNSLIKSGLKNRNYYMENYSSGSYVFKVIAFNYYGNTSSNEIIVNIEIPPEPKPYPGADYFYADLDQYYGAFVSYDADEYDFFNASVWSDNIITGYIMDKSNYNQWVNEGMFQPSSNIEYVNFGIANSWHTFTPTHEDTWYFVFLNAFAEHTHLDSYIYFHEDYFTEPEPEPEPGSTPTTLQNLLIIIGTIGCISVVSAIVIKKKVKVKPQC</sequence>
<keyword evidence="1" id="KW-0472">Membrane</keyword>
<comment type="caution">
    <text evidence="2">The sequence shown here is derived from an EMBL/GenBank/DDBJ whole genome shotgun (WGS) entry which is preliminary data.</text>
</comment>
<dbReference type="AlphaFoldDB" id="X1PY81"/>
<accession>X1PY81</accession>
<keyword evidence="1" id="KW-1133">Transmembrane helix</keyword>
<name>X1PY81_9ZZZZ</name>
<evidence type="ECO:0000313" key="2">
    <source>
        <dbReference type="EMBL" id="GAI60893.1"/>
    </source>
</evidence>